<dbReference type="Proteomes" id="UP000013840">
    <property type="component" value="Unassembled WGS sequence"/>
</dbReference>
<dbReference type="Pfam" id="PF01418">
    <property type="entry name" value="HTH_6"/>
    <property type="match status" value="1"/>
</dbReference>
<evidence type="ECO:0000256" key="1">
    <source>
        <dbReference type="ARBA" id="ARBA00023015"/>
    </source>
</evidence>
<name>R3TQ84_9ENTE</name>
<keyword evidence="7" id="KW-1185">Reference proteome</keyword>
<dbReference type="AlphaFoldDB" id="R3TQ84"/>
<dbReference type="GO" id="GO:0003677">
    <property type="term" value="F:DNA binding"/>
    <property type="evidence" value="ECO:0007669"/>
    <property type="project" value="UniProtKB-KW"/>
</dbReference>
<dbReference type="PATRIC" id="fig|1158612.3.peg.2565"/>
<protein>
    <submittedName>
        <fullName evidence="6">RpiR family phosphosugar-binding transcriptional regulator</fullName>
    </submittedName>
</protein>
<reference evidence="6 7" key="1">
    <citation type="submission" date="2013-02" db="EMBL/GenBank/DDBJ databases">
        <title>The Genome Sequence of Enterococcus caccae BAA-1240.</title>
        <authorList>
            <consortium name="The Broad Institute Genome Sequencing Platform"/>
            <consortium name="The Broad Institute Genome Sequencing Center for Infectious Disease"/>
            <person name="Earl A.M."/>
            <person name="Gilmore M.S."/>
            <person name="Lebreton F."/>
            <person name="Walker B."/>
            <person name="Young S.K."/>
            <person name="Zeng Q."/>
            <person name="Gargeya S."/>
            <person name="Fitzgerald M."/>
            <person name="Haas B."/>
            <person name="Abouelleil A."/>
            <person name="Alvarado L."/>
            <person name="Arachchi H.M."/>
            <person name="Berlin A.M."/>
            <person name="Chapman S.B."/>
            <person name="Dewar J."/>
            <person name="Goldberg J."/>
            <person name="Griggs A."/>
            <person name="Gujja S."/>
            <person name="Hansen M."/>
            <person name="Howarth C."/>
            <person name="Imamovic A."/>
            <person name="Larimer J."/>
            <person name="McCowan C."/>
            <person name="Murphy C."/>
            <person name="Neiman D."/>
            <person name="Pearson M."/>
            <person name="Priest M."/>
            <person name="Roberts A."/>
            <person name="Saif S."/>
            <person name="Shea T."/>
            <person name="Sisk P."/>
            <person name="Sykes S."/>
            <person name="Wortman J."/>
            <person name="Nusbaum C."/>
            <person name="Birren B."/>
        </authorList>
    </citation>
    <scope>NUCLEOTIDE SEQUENCE [LARGE SCALE GENOMIC DNA]</scope>
    <source>
        <strain evidence="6 7">ATCC BAA-1240</strain>
    </source>
</reference>
<dbReference type="SUPFAM" id="SSF46689">
    <property type="entry name" value="Homeodomain-like"/>
    <property type="match status" value="1"/>
</dbReference>
<dbReference type="InterPro" id="IPR009057">
    <property type="entry name" value="Homeodomain-like_sf"/>
</dbReference>
<dbReference type="InterPro" id="IPR046348">
    <property type="entry name" value="SIS_dom_sf"/>
</dbReference>
<gene>
    <name evidence="6" type="ORF">UC7_02602</name>
</gene>
<keyword evidence="2" id="KW-0238">DNA-binding</keyword>
<dbReference type="PROSITE" id="PS51464">
    <property type="entry name" value="SIS"/>
    <property type="match status" value="1"/>
</dbReference>
<keyword evidence="1" id="KW-0805">Transcription regulation</keyword>
<dbReference type="InterPro" id="IPR047640">
    <property type="entry name" value="RpiR-like"/>
</dbReference>
<dbReference type="SUPFAM" id="SSF53697">
    <property type="entry name" value="SIS domain"/>
    <property type="match status" value="1"/>
</dbReference>
<evidence type="ECO:0000256" key="3">
    <source>
        <dbReference type="ARBA" id="ARBA00023163"/>
    </source>
</evidence>
<feature type="domain" description="SIS" evidence="5">
    <location>
        <begin position="123"/>
        <end position="264"/>
    </location>
</feature>
<evidence type="ECO:0000259" key="4">
    <source>
        <dbReference type="PROSITE" id="PS51071"/>
    </source>
</evidence>
<accession>R3TQ84</accession>
<evidence type="ECO:0000313" key="7">
    <source>
        <dbReference type="Proteomes" id="UP000013840"/>
    </source>
</evidence>
<dbReference type="Gene3D" id="3.40.50.10490">
    <property type="entry name" value="Glucose-6-phosphate isomerase like protein, domain 1"/>
    <property type="match status" value="1"/>
</dbReference>
<dbReference type="GO" id="GO:1901135">
    <property type="term" value="P:carbohydrate derivative metabolic process"/>
    <property type="evidence" value="ECO:0007669"/>
    <property type="project" value="InterPro"/>
</dbReference>
<dbReference type="PANTHER" id="PTHR30514">
    <property type="entry name" value="GLUCOKINASE"/>
    <property type="match status" value="1"/>
</dbReference>
<dbReference type="STRING" id="317735.RU98_GL003201"/>
<feature type="domain" description="HTH rpiR-type" evidence="4">
    <location>
        <begin position="3"/>
        <end position="79"/>
    </location>
</feature>
<dbReference type="PANTHER" id="PTHR30514:SF1">
    <property type="entry name" value="HTH-TYPE TRANSCRIPTIONAL REGULATOR HEXR-RELATED"/>
    <property type="match status" value="1"/>
</dbReference>
<dbReference type="InterPro" id="IPR000281">
    <property type="entry name" value="HTH_RpiR"/>
</dbReference>
<dbReference type="Pfam" id="PF01380">
    <property type="entry name" value="SIS"/>
    <property type="match status" value="1"/>
</dbReference>
<evidence type="ECO:0000313" key="6">
    <source>
        <dbReference type="EMBL" id="EOL43273.1"/>
    </source>
</evidence>
<keyword evidence="3" id="KW-0804">Transcription</keyword>
<dbReference type="GO" id="GO:0003700">
    <property type="term" value="F:DNA-binding transcription factor activity"/>
    <property type="evidence" value="ECO:0007669"/>
    <property type="project" value="InterPro"/>
</dbReference>
<sequence length="285" mass="31239">MQQNIILTIQDHFDHLPGSEQKVAEYILKHTNEVINLSAQELAKKAGSSPAAIIRFCRSIEVSGFTDLKLLLSANIGSVDTQMYTEVENGETTAAIKEKLQHRLIHVLERTNEHLDDQAIDQAVRDLEVADIIFVYGLGASSLVAQDIYQKFTRLGLSVFFTMDHHLFASAIGTNRLKGIFIGISNSGSNQETNALADLAIKKGWTVIGLTANADSELAQKSTLLLLTPVGGEAPLRSAATVSLTAQLYVVDVLFFAYAAKNYDETLEKIKHSRGAVEIVKKELK</sequence>
<evidence type="ECO:0000256" key="2">
    <source>
        <dbReference type="ARBA" id="ARBA00023125"/>
    </source>
</evidence>
<dbReference type="GO" id="GO:0097367">
    <property type="term" value="F:carbohydrate derivative binding"/>
    <property type="evidence" value="ECO:0007669"/>
    <property type="project" value="InterPro"/>
</dbReference>
<dbReference type="eggNOG" id="COG1737">
    <property type="taxonomic scope" value="Bacteria"/>
</dbReference>
<evidence type="ECO:0000259" key="5">
    <source>
        <dbReference type="PROSITE" id="PS51464"/>
    </source>
</evidence>
<dbReference type="InterPro" id="IPR001347">
    <property type="entry name" value="SIS_dom"/>
</dbReference>
<organism evidence="6 7">
    <name type="scientific">Enterococcus caccae ATCC BAA-1240</name>
    <dbReference type="NCBI Taxonomy" id="1158612"/>
    <lineage>
        <taxon>Bacteria</taxon>
        <taxon>Bacillati</taxon>
        <taxon>Bacillota</taxon>
        <taxon>Bacilli</taxon>
        <taxon>Lactobacillales</taxon>
        <taxon>Enterococcaceae</taxon>
        <taxon>Enterococcus</taxon>
    </lineage>
</organism>
<dbReference type="PROSITE" id="PS51071">
    <property type="entry name" value="HTH_RPIR"/>
    <property type="match status" value="1"/>
</dbReference>
<dbReference type="EMBL" id="AJAU01000022">
    <property type="protein sequence ID" value="EOL43273.1"/>
    <property type="molecule type" value="Genomic_DNA"/>
</dbReference>
<dbReference type="CDD" id="cd05013">
    <property type="entry name" value="SIS_RpiR"/>
    <property type="match status" value="1"/>
</dbReference>
<dbReference type="InterPro" id="IPR035472">
    <property type="entry name" value="RpiR-like_SIS"/>
</dbReference>
<dbReference type="OrthoDB" id="370421at2"/>
<dbReference type="RefSeq" id="WP_010772688.1">
    <property type="nucleotide sequence ID" value="NZ_KB946335.1"/>
</dbReference>
<comment type="caution">
    <text evidence="6">The sequence shown here is derived from an EMBL/GenBank/DDBJ whole genome shotgun (WGS) entry which is preliminary data.</text>
</comment>
<proteinExistence type="predicted"/>
<dbReference type="InterPro" id="IPR036388">
    <property type="entry name" value="WH-like_DNA-bd_sf"/>
</dbReference>
<dbReference type="Gene3D" id="1.10.10.10">
    <property type="entry name" value="Winged helix-like DNA-binding domain superfamily/Winged helix DNA-binding domain"/>
    <property type="match status" value="1"/>
</dbReference>